<keyword evidence="4" id="KW-1185">Reference proteome</keyword>
<evidence type="ECO:0000313" key="4">
    <source>
        <dbReference type="Proteomes" id="UP000275925"/>
    </source>
</evidence>
<dbReference type="GO" id="GO:0045004">
    <property type="term" value="P:DNA replication proofreading"/>
    <property type="evidence" value="ECO:0007669"/>
    <property type="project" value="TreeGrafter"/>
</dbReference>
<keyword evidence="1 3" id="KW-0269">Exonuclease</keyword>
<dbReference type="FunFam" id="3.30.420.10:FF:000045">
    <property type="entry name" value="3'-5' exonuclease DinG"/>
    <property type="match status" value="1"/>
</dbReference>
<protein>
    <submittedName>
        <fullName evidence="3">DEDDh 3'-5' exonuclease domain family</fullName>
    </submittedName>
</protein>
<dbReference type="InterPro" id="IPR013520">
    <property type="entry name" value="Ribonucl_H"/>
</dbReference>
<evidence type="ECO:0000313" key="3">
    <source>
        <dbReference type="EMBL" id="GBR76789.1"/>
    </source>
</evidence>
<evidence type="ECO:0000256" key="1">
    <source>
        <dbReference type="ARBA" id="ARBA00022839"/>
    </source>
</evidence>
<dbReference type="SUPFAM" id="SSF53098">
    <property type="entry name" value="Ribonuclease H-like"/>
    <property type="match status" value="1"/>
</dbReference>
<dbReference type="EMBL" id="BGZO01000049">
    <property type="protein sequence ID" value="GBR76789.1"/>
    <property type="molecule type" value="Genomic_DNA"/>
</dbReference>
<keyword evidence="1 3" id="KW-0378">Hydrolase</keyword>
<dbReference type="PANTHER" id="PTHR30231">
    <property type="entry name" value="DNA POLYMERASE III SUBUNIT EPSILON"/>
    <property type="match status" value="1"/>
</dbReference>
<dbReference type="PANTHER" id="PTHR30231:SF41">
    <property type="entry name" value="DNA POLYMERASE III SUBUNIT EPSILON"/>
    <property type="match status" value="1"/>
</dbReference>
<dbReference type="Pfam" id="PF00929">
    <property type="entry name" value="RNase_T"/>
    <property type="match status" value="1"/>
</dbReference>
<dbReference type="GO" id="GO:0005829">
    <property type="term" value="C:cytosol"/>
    <property type="evidence" value="ECO:0007669"/>
    <property type="project" value="TreeGrafter"/>
</dbReference>
<dbReference type="GO" id="GO:0003887">
    <property type="term" value="F:DNA-directed DNA polymerase activity"/>
    <property type="evidence" value="ECO:0007669"/>
    <property type="project" value="InterPro"/>
</dbReference>
<feature type="domain" description="Exonuclease" evidence="2">
    <location>
        <begin position="3"/>
        <end position="148"/>
    </location>
</feature>
<dbReference type="InterPro" id="IPR012337">
    <property type="entry name" value="RNaseH-like_sf"/>
</dbReference>
<accession>A0A388TIY7</accession>
<dbReference type="NCBIfam" id="TIGR00573">
    <property type="entry name" value="dnaq"/>
    <property type="match status" value="1"/>
</dbReference>
<dbReference type="InterPro" id="IPR006054">
    <property type="entry name" value="DnaQ"/>
</dbReference>
<name>A0A388TIY7_9BACT</name>
<dbReference type="CDD" id="cd06127">
    <property type="entry name" value="DEDDh"/>
    <property type="match status" value="1"/>
</dbReference>
<organism evidence="3 4">
    <name type="scientific">Candidatus Termititenax persephonae</name>
    <dbReference type="NCBI Taxonomy" id="2218525"/>
    <lineage>
        <taxon>Bacteria</taxon>
        <taxon>Bacillati</taxon>
        <taxon>Candidatus Margulisiibacteriota</taxon>
        <taxon>Candidatus Termititenacia</taxon>
        <taxon>Candidatus Termititenacales</taxon>
        <taxon>Candidatus Termititenacaceae</taxon>
        <taxon>Candidatus Termititenax</taxon>
    </lineage>
</organism>
<proteinExistence type="predicted"/>
<comment type="caution">
    <text evidence="3">The sequence shown here is derived from an EMBL/GenBank/DDBJ whole genome shotgun (WGS) entry which is preliminary data.</text>
</comment>
<feature type="non-terminal residue" evidence="3">
    <location>
        <position position="150"/>
    </location>
</feature>
<gene>
    <name evidence="3" type="ORF">NO2_1281</name>
</gene>
<keyword evidence="1 3" id="KW-0540">Nuclease</keyword>
<evidence type="ECO:0000259" key="2">
    <source>
        <dbReference type="SMART" id="SM00479"/>
    </source>
</evidence>
<dbReference type="InterPro" id="IPR036397">
    <property type="entry name" value="RNaseH_sf"/>
</dbReference>
<dbReference type="Gene3D" id="3.30.420.10">
    <property type="entry name" value="Ribonuclease H-like superfamily/Ribonuclease H"/>
    <property type="match status" value="1"/>
</dbReference>
<reference evidence="3 4" key="1">
    <citation type="journal article" date="2019" name="ISME J.">
        <title>Genome analyses of uncultured TG2/ZB3 bacteria in 'Margulisbacteria' specifically attached to ectosymbiotic spirochetes of protists in the termite gut.</title>
        <authorList>
            <person name="Utami Y.D."/>
            <person name="Kuwahara H."/>
            <person name="Igai K."/>
            <person name="Murakami T."/>
            <person name="Sugaya K."/>
            <person name="Morikawa T."/>
            <person name="Nagura Y."/>
            <person name="Yuki M."/>
            <person name="Deevong P."/>
            <person name="Inoue T."/>
            <person name="Kihara K."/>
            <person name="Lo N."/>
            <person name="Yamada A."/>
            <person name="Ohkuma M."/>
            <person name="Hongoh Y."/>
        </authorList>
    </citation>
    <scope>NUCLEOTIDE SEQUENCE [LARGE SCALE GENOMIC DNA]</scope>
    <source>
        <strain evidence="3">NkOx7-02</strain>
    </source>
</reference>
<dbReference type="Proteomes" id="UP000275925">
    <property type="component" value="Unassembled WGS sequence"/>
</dbReference>
<dbReference type="GO" id="GO:0003677">
    <property type="term" value="F:DNA binding"/>
    <property type="evidence" value="ECO:0007669"/>
    <property type="project" value="InterPro"/>
</dbReference>
<sequence length="150" mass="16753">MLDFVVVDIETTGLAPDINEIIEIGAVRLQSKNGEYQLAERYSQLVKPYNEIPAVVRHLTGISAQTVAHAPRFKEIAREFRDFIGEAVFVAHNALFDLRMINASFERLDQERLSNPCLDTQDMVALAFPAQTSHRLGDLVKSLNLEAADA</sequence>
<dbReference type="AlphaFoldDB" id="A0A388TIY7"/>
<dbReference type="GO" id="GO:0008408">
    <property type="term" value="F:3'-5' exonuclease activity"/>
    <property type="evidence" value="ECO:0007669"/>
    <property type="project" value="TreeGrafter"/>
</dbReference>
<dbReference type="SMART" id="SM00479">
    <property type="entry name" value="EXOIII"/>
    <property type="match status" value="1"/>
</dbReference>